<dbReference type="PANTHER" id="PTHR43429:SF1">
    <property type="entry name" value="NAD(P)H SULFUR OXIDOREDUCTASE (COA-DEPENDENT)"/>
    <property type="match status" value="1"/>
</dbReference>
<evidence type="ECO:0000313" key="11">
    <source>
        <dbReference type="Proteomes" id="UP001596310"/>
    </source>
</evidence>
<evidence type="ECO:0000256" key="5">
    <source>
        <dbReference type="ARBA" id="ARBA00023002"/>
    </source>
</evidence>
<accession>A0ABW1UNS3</accession>
<dbReference type="SUPFAM" id="SSF51905">
    <property type="entry name" value="FAD/NAD(P)-binding domain"/>
    <property type="match status" value="1"/>
</dbReference>
<gene>
    <name evidence="10" type="ORF">ACFQHW_04490</name>
</gene>
<sequence length="466" mass="51700">MKVVIVGCTHAGTIAAAQILKTHPETEVTIYERNDDISFLSCGIYLYLGGKVKNLEDMFYSSPEELQQQGADIRTHHNVLSINTVSKRLRAVNIKTGEMIDDSYDKLIMCTGSTAAVPPLSGIDESKVLLCKNFQQAQEIYETAQHNHRIAVIGAGYSGTEITESYAQTNHEVLLLTSGAQVMHHYIGPEISAKVTELLEAHQVEIHLNQRVSEFTSDEKGDLLIKTMSGEAFSADLAIVCTGFVPSTTLLRNQVQMDRHGALLTNKFMQTSNPDIYAAGDSCAVRFNPTGRPAYTPLATNAIRQAVLAATNIFGNTMPYMGTQATSALQLFDYSIATTGLTYKYALRNGFKAQQIIYEDTWRPTYMPTTDKIKIVLIYDQETRRILGCQLISKHEIAQSANTISLAIQNDNTIDDLAYVDMLFQPNFDYPFNYLNLAAQKAIDQEREAGRDNPRFTALGNDVPRP</sequence>
<comment type="similarity">
    <text evidence="2">Belongs to the class-III pyridine nucleotide-disulfide oxidoreductase family.</text>
</comment>
<dbReference type="InterPro" id="IPR023753">
    <property type="entry name" value="FAD/NAD-binding_dom"/>
</dbReference>
<dbReference type="InterPro" id="IPR036188">
    <property type="entry name" value="FAD/NAD-bd_sf"/>
</dbReference>
<dbReference type="SUPFAM" id="SSF55424">
    <property type="entry name" value="FAD/NAD-linked reductases, dimerisation (C-terminal) domain"/>
    <property type="match status" value="1"/>
</dbReference>
<protein>
    <submittedName>
        <fullName evidence="10">FAD-dependent oxidoreductase</fullName>
    </submittedName>
</protein>
<dbReference type="Pfam" id="PF07992">
    <property type="entry name" value="Pyr_redox_2"/>
    <property type="match status" value="1"/>
</dbReference>
<evidence type="ECO:0000259" key="9">
    <source>
        <dbReference type="Pfam" id="PF07992"/>
    </source>
</evidence>
<feature type="domain" description="FAD/NAD(P)-binding" evidence="9">
    <location>
        <begin position="1"/>
        <end position="306"/>
    </location>
</feature>
<dbReference type="PRINTS" id="PR00411">
    <property type="entry name" value="PNDRDTASEI"/>
</dbReference>
<comment type="caution">
    <text evidence="10">The sequence shown here is derived from an EMBL/GenBank/DDBJ whole genome shotgun (WGS) entry which is preliminary data.</text>
</comment>
<keyword evidence="11" id="KW-1185">Reference proteome</keyword>
<dbReference type="InterPro" id="IPR050260">
    <property type="entry name" value="FAD-bd_OxRdtase"/>
</dbReference>
<dbReference type="PRINTS" id="PR00368">
    <property type="entry name" value="FADPNR"/>
</dbReference>
<dbReference type="Pfam" id="PF02852">
    <property type="entry name" value="Pyr_redox_dim"/>
    <property type="match status" value="1"/>
</dbReference>
<keyword evidence="6" id="KW-0558">Oxidation</keyword>
<dbReference type="Gene3D" id="3.30.390.30">
    <property type="match status" value="1"/>
</dbReference>
<keyword evidence="4" id="KW-0274">FAD</keyword>
<evidence type="ECO:0000256" key="2">
    <source>
        <dbReference type="ARBA" id="ARBA00009130"/>
    </source>
</evidence>
<evidence type="ECO:0000256" key="7">
    <source>
        <dbReference type="ARBA" id="ARBA00023284"/>
    </source>
</evidence>
<dbReference type="InterPro" id="IPR004099">
    <property type="entry name" value="Pyr_nucl-diS_OxRdtase_dimer"/>
</dbReference>
<comment type="cofactor">
    <cofactor evidence="1">
        <name>FAD</name>
        <dbReference type="ChEBI" id="CHEBI:57692"/>
    </cofactor>
</comment>
<evidence type="ECO:0000256" key="3">
    <source>
        <dbReference type="ARBA" id="ARBA00022630"/>
    </source>
</evidence>
<dbReference type="Gene3D" id="3.50.50.60">
    <property type="entry name" value="FAD/NAD(P)-binding domain"/>
    <property type="match status" value="2"/>
</dbReference>
<dbReference type="RefSeq" id="WP_125601760.1">
    <property type="nucleotide sequence ID" value="NZ_JBHSSM010000014.1"/>
</dbReference>
<evidence type="ECO:0000256" key="4">
    <source>
        <dbReference type="ARBA" id="ARBA00022827"/>
    </source>
</evidence>
<evidence type="ECO:0000256" key="1">
    <source>
        <dbReference type="ARBA" id="ARBA00001974"/>
    </source>
</evidence>
<keyword evidence="7" id="KW-0676">Redox-active center</keyword>
<dbReference type="EMBL" id="JBHSSM010000014">
    <property type="protein sequence ID" value="MFC6314826.1"/>
    <property type="molecule type" value="Genomic_DNA"/>
</dbReference>
<dbReference type="PANTHER" id="PTHR43429">
    <property type="entry name" value="PYRIDINE NUCLEOTIDE-DISULFIDE OXIDOREDUCTASE DOMAIN-CONTAINING"/>
    <property type="match status" value="1"/>
</dbReference>
<dbReference type="Proteomes" id="UP001596310">
    <property type="component" value="Unassembled WGS sequence"/>
</dbReference>
<evidence type="ECO:0000259" key="8">
    <source>
        <dbReference type="Pfam" id="PF02852"/>
    </source>
</evidence>
<evidence type="ECO:0000313" key="10">
    <source>
        <dbReference type="EMBL" id="MFC6314826.1"/>
    </source>
</evidence>
<feature type="domain" description="Pyridine nucleotide-disulphide oxidoreductase dimerisation" evidence="8">
    <location>
        <begin position="331"/>
        <end position="428"/>
    </location>
</feature>
<dbReference type="InterPro" id="IPR016156">
    <property type="entry name" value="FAD/NAD-linked_Rdtase_dimer_sf"/>
</dbReference>
<evidence type="ECO:0000256" key="6">
    <source>
        <dbReference type="ARBA" id="ARBA00023097"/>
    </source>
</evidence>
<organism evidence="10 11">
    <name type="scientific">Lapidilactobacillus achengensis</name>
    <dbReference type="NCBI Taxonomy" id="2486000"/>
    <lineage>
        <taxon>Bacteria</taxon>
        <taxon>Bacillati</taxon>
        <taxon>Bacillota</taxon>
        <taxon>Bacilli</taxon>
        <taxon>Lactobacillales</taxon>
        <taxon>Lactobacillaceae</taxon>
        <taxon>Lapidilactobacillus</taxon>
    </lineage>
</organism>
<name>A0ABW1UNS3_9LACO</name>
<proteinExistence type="inferred from homology"/>
<keyword evidence="3" id="KW-0285">Flavoprotein</keyword>
<keyword evidence="5" id="KW-0560">Oxidoreductase</keyword>
<reference evidence="11" key="1">
    <citation type="journal article" date="2019" name="Int. J. Syst. Evol. Microbiol.">
        <title>The Global Catalogue of Microorganisms (GCM) 10K type strain sequencing project: providing services to taxonomists for standard genome sequencing and annotation.</title>
        <authorList>
            <consortium name="The Broad Institute Genomics Platform"/>
            <consortium name="The Broad Institute Genome Sequencing Center for Infectious Disease"/>
            <person name="Wu L."/>
            <person name="Ma J."/>
        </authorList>
    </citation>
    <scope>NUCLEOTIDE SEQUENCE [LARGE SCALE GENOMIC DNA]</scope>
    <source>
        <strain evidence="11">CCM 8897</strain>
    </source>
</reference>